<dbReference type="OrthoDB" id="421979at2759"/>
<dbReference type="PANTHER" id="PTHR10811">
    <property type="entry name" value="FRINGE-RELATED"/>
    <property type="match status" value="1"/>
</dbReference>
<dbReference type="Pfam" id="PF04646">
    <property type="entry name" value="DUF604"/>
    <property type="match status" value="1"/>
</dbReference>
<protein>
    <submittedName>
        <fullName evidence="2">Uncharacterized protein</fullName>
    </submittedName>
</protein>
<dbReference type="InterPro" id="IPR006740">
    <property type="entry name" value="DUF604"/>
</dbReference>
<dbReference type="EMBL" id="VIBQ01000128">
    <property type="protein sequence ID" value="KAB8927499.1"/>
    <property type="molecule type" value="Genomic_DNA"/>
</dbReference>
<dbReference type="AlphaFoldDB" id="A0A5N6L552"/>
<comment type="caution">
    <text evidence="2">The sequence shown here is derived from an EMBL/GenBank/DDBJ whole genome shotgun (WGS) entry which is preliminary data.</text>
</comment>
<accession>A0A5N6L552</accession>
<dbReference type="Proteomes" id="UP000327013">
    <property type="component" value="Unassembled WGS sequence"/>
</dbReference>
<evidence type="ECO:0000256" key="1">
    <source>
        <dbReference type="SAM" id="Phobius"/>
    </source>
</evidence>
<evidence type="ECO:0000313" key="3">
    <source>
        <dbReference type="Proteomes" id="UP000327013"/>
    </source>
</evidence>
<keyword evidence="1" id="KW-1133">Transmembrane helix</keyword>
<proteinExistence type="predicted"/>
<sequence length="521" mass="59703">MKRQVKYFISIIPHNIHFFPRIPMEGRETSSTRETIHDPFKPWKYILFPTIRAGYAFSVFFTIVSISFICYFAFSAHILGCPECHRTVSISNKKDTDIDIFAGHEKTNISHLLFGIGGSAKTWTKRRHYSELWWKPNVTRGFVWLEEKPSGGVTWPKTSPPYKVSGNTSRFKYSCWYGSRSAIRIARIVKESFELGSENVRWFVMGDDDTVFFTENLVNVLQKYDHNQMYYIGGNSESVEQDVTHSYTMAYGGGGFAISHPLAAELVRVLDGCIDRYATFYGSDQKIQGCLSEIGVPITKELGFHQVDIRGNPYGLLAAHPLAPLVSLHHLDYVQSLFPNVTQKDSVKKLITAYEMDPARALQQTFCYDTRRKWSVSVSWGYTVQLFPSLVTAQKLETAFQTFRTWKGGTSRLFTFNTRPVSANPCERPILYYLDRVERVGQDRTLTTYKRSVNKWEEGCERSEYARAFAVRSFNISAPNFNPDLWKKAPRRHCCDIINGSDSVVQVKIRGCNHFETVTPP</sequence>
<organism evidence="2 3">
    <name type="scientific">Carpinus fangiana</name>
    <dbReference type="NCBI Taxonomy" id="176857"/>
    <lineage>
        <taxon>Eukaryota</taxon>
        <taxon>Viridiplantae</taxon>
        <taxon>Streptophyta</taxon>
        <taxon>Embryophyta</taxon>
        <taxon>Tracheophyta</taxon>
        <taxon>Spermatophyta</taxon>
        <taxon>Magnoliopsida</taxon>
        <taxon>eudicotyledons</taxon>
        <taxon>Gunneridae</taxon>
        <taxon>Pentapetalae</taxon>
        <taxon>rosids</taxon>
        <taxon>fabids</taxon>
        <taxon>Fagales</taxon>
        <taxon>Betulaceae</taxon>
        <taxon>Carpinus</taxon>
    </lineage>
</organism>
<reference evidence="2 3" key="1">
    <citation type="submission" date="2019-06" db="EMBL/GenBank/DDBJ databases">
        <title>A chromosomal-level reference genome of Carpinus fangiana (Coryloideae, Betulaceae).</title>
        <authorList>
            <person name="Yang X."/>
            <person name="Wang Z."/>
            <person name="Zhang L."/>
            <person name="Hao G."/>
            <person name="Liu J."/>
            <person name="Yang Y."/>
        </authorList>
    </citation>
    <scope>NUCLEOTIDE SEQUENCE [LARGE SCALE GENOMIC DNA]</scope>
    <source>
        <strain evidence="2">Cfa_2016G</strain>
        <tissue evidence="2">Leaf</tissue>
    </source>
</reference>
<name>A0A5N6L552_9ROSI</name>
<evidence type="ECO:0000313" key="2">
    <source>
        <dbReference type="EMBL" id="KAB8927499.1"/>
    </source>
</evidence>
<dbReference type="FunFam" id="3.90.550.50:FF:000006">
    <property type="entry name" value="Fringe-related protein-like"/>
    <property type="match status" value="1"/>
</dbReference>
<feature type="transmembrane region" description="Helical" evidence="1">
    <location>
        <begin position="53"/>
        <end position="74"/>
    </location>
</feature>
<keyword evidence="1" id="KW-0812">Transmembrane</keyword>
<gene>
    <name evidence="2" type="ORF">FH972_026828</name>
</gene>
<keyword evidence="3" id="KW-1185">Reference proteome</keyword>
<keyword evidence="1" id="KW-0472">Membrane</keyword>
<dbReference type="Gene3D" id="3.90.550.50">
    <property type="match status" value="1"/>
</dbReference>